<protein>
    <submittedName>
        <fullName evidence="2">Uncharacterized protein</fullName>
    </submittedName>
</protein>
<proteinExistence type="predicted"/>
<dbReference type="Proteomes" id="UP000236333">
    <property type="component" value="Unassembled WGS sequence"/>
</dbReference>
<dbReference type="AlphaFoldDB" id="A0A2J7ZV02"/>
<organism evidence="2 3">
    <name type="scientific">Tetrabaena socialis</name>
    <dbReference type="NCBI Taxonomy" id="47790"/>
    <lineage>
        <taxon>Eukaryota</taxon>
        <taxon>Viridiplantae</taxon>
        <taxon>Chlorophyta</taxon>
        <taxon>core chlorophytes</taxon>
        <taxon>Chlorophyceae</taxon>
        <taxon>CS clade</taxon>
        <taxon>Chlamydomonadales</taxon>
        <taxon>Tetrabaenaceae</taxon>
        <taxon>Tetrabaena</taxon>
    </lineage>
</organism>
<accession>A0A2J7ZV02</accession>
<comment type="caution">
    <text evidence="2">The sequence shown here is derived from an EMBL/GenBank/DDBJ whole genome shotgun (WGS) entry which is preliminary data.</text>
</comment>
<evidence type="ECO:0000313" key="3">
    <source>
        <dbReference type="Proteomes" id="UP000236333"/>
    </source>
</evidence>
<feature type="region of interest" description="Disordered" evidence="1">
    <location>
        <begin position="1"/>
        <end position="25"/>
    </location>
</feature>
<evidence type="ECO:0000313" key="2">
    <source>
        <dbReference type="EMBL" id="PNH04103.1"/>
    </source>
</evidence>
<gene>
    <name evidence="2" type="ORF">TSOC_009787</name>
</gene>
<evidence type="ECO:0000256" key="1">
    <source>
        <dbReference type="SAM" id="MobiDB-lite"/>
    </source>
</evidence>
<dbReference type="EMBL" id="PGGS01000423">
    <property type="protein sequence ID" value="PNH04103.1"/>
    <property type="molecule type" value="Genomic_DNA"/>
</dbReference>
<feature type="region of interest" description="Disordered" evidence="1">
    <location>
        <begin position="100"/>
        <end position="128"/>
    </location>
</feature>
<reference evidence="2 3" key="1">
    <citation type="journal article" date="2017" name="Mol. Biol. Evol.">
        <title>The 4-celled Tetrabaena socialis nuclear genome reveals the essential components for genetic control of cell number at the origin of multicellularity in the volvocine lineage.</title>
        <authorList>
            <person name="Featherston J."/>
            <person name="Arakaki Y."/>
            <person name="Hanschen E.R."/>
            <person name="Ferris P.J."/>
            <person name="Michod R.E."/>
            <person name="Olson B.J.S.C."/>
            <person name="Nozaki H."/>
            <person name="Durand P.M."/>
        </authorList>
    </citation>
    <scope>NUCLEOTIDE SEQUENCE [LARGE SCALE GENOMIC DNA]</scope>
    <source>
        <strain evidence="2 3">NIES-571</strain>
    </source>
</reference>
<keyword evidence="3" id="KW-1185">Reference proteome</keyword>
<feature type="compositionally biased region" description="Low complexity" evidence="1">
    <location>
        <begin position="117"/>
        <end position="128"/>
    </location>
</feature>
<name>A0A2J7ZV02_9CHLO</name>
<sequence length="128" mass="13180">MQLSGYPFEGESATRAVQGGQGRGSCKRNVRAAVYGVQCGPNGQGLSHAQASRCRLVRSVYPSTSSAISLGLCTARRSNESGAASATASWFATYQALSRDSSSEKAGPRASAHSSRPTTVPADTPAPT</sequence>